<dbReference type="Proteomes" id="UP000294558">
    <property type="component" value="Unassembled WGS sequence"/>
</dbReference>
<dbReference type="SUPFAM" id="SSF53686">
    <property type="entry name" value="Tryptophan synthase beta subunit-like PLP-dependent enzymes"/>
    <property type="match status" value="1"/>
</dbReference>
<comment type="caution">
    <text evidence="5">The sequence shown here is derived from an EMBL/GenBank/DDBJ whole genome shotgun (WGS) entry which is preliminary data.</text>
</comment>
<sequence>MIAGWRCAVCGTTVDIAEPFTWRCPRATTADPYHVLHLLDVDASIVPDELGAADDENPFLRYGPRLAWWAFARANGMTVDACVALTNEVAGAFRVTPFERSDALSADVGTGVWVKDETGNVAGSHKARHLASILLHLKAAERLRMSKNRQPLAIASCGNAALAAATLAAEADWPLDVYVPTWMDDAFGERLDGLGARIHRCERRDDDPPGDPAMLRFREARDQGAIPFTVQGPENAYCLDGGRTIGWEIADQAAAAGVELDRVVIQVGGGAFAASVGAGLGRSVRLDTVQAEGCAPLAEAWERATAIDQPHRYWSQVMRPWADPQSLADGILDDETYDWIADFDGMVESNGRPIVAAESDIERAHRLATDAGYRVSATGSAGLAGVLTIADELHVHEHVVVVMSGVAR</sequence>
<dbReference type="InterPro" id="IPR001926">
    <property type="entry name" value="TrpB-like_PALP"/>
</dbReference>
<keyword evidence="2" id="KW-0663">Pyridoxal phosphate</keyword>
<evidence type="ECO:0000313" key="6">
    <source>
        <dbReference type="Proteomes" id="UP000294558"/>
    </source>
</evidence>
<dbReference type="GO" id="GO:0004794">
    <property type="term" value="F:threonine deaminase activity"/>
    <property type="evidence" value="ECO:0007669"/>
    <property type="project" value="TreeGrafter"/>
</dbReference>
<dbReference type="AlphaFoldDB" id="A0A4R7I0H9"/>
<dbReference type="InterPro" id="IPR050147">
    <property type="entry name" value="Ser/Thr_Dehydratase"/>
</dbReference>
<dbReference type="Gene3D" id="3.40.50.1100">
    <property type="match status" value="2"/>
</dbReference>
<evidence type="ECO:0000256" key="3">
    <source>
        <dbReference type="ARBA" id="ARBA00023239"/>
    </source>
</evidence>
<evidence type="ECO:0000259" key="4">
    <source>
        <dbReference type="Pfam" id="PF00291"/>
    </source>
</evidence>
<protein>
    <submittedName>
        <fullName evidence="5">Threonine dehydratase</fullName>
    </submittedName>
</protein>
<evidence type="ECO:0000313" key="5">
    <source>
        <dbReference type="EMBL" id="TDT17037.1"/>
    </source>
</evidence>
<dbReference type="PANTHER" id="PTHR48078:SF6">
    <property type="entry name" value="L-THREONINE DEHYDRATASE CATABOLIC TDCB"/>
    <property type="match status" value="1"/>
</dbReference>
<comment type="cofactor">
    <cofactor evidence="1">
        <name>pyridoxal 5'-phosphate</name>
        <dbReference type="ChEBI" id="CHEBI:597326"/>
    </cofactor>
</comment>
<name>A0A4R7I0H9_9ACTN</name>
<dbReference type="InterPro" id="IPR036052">
    <property type="entry name" value="TrpB-like_PALP_sf"/>
</dbReference>
<keyword evidence="3" id="KW-0456">Lyase</keyword>
<dbReference type="EMBL" id="SOAU01000001">
    <property type="protein sequence ID" value="TDT17037.1"/>
    <property type="molecule type" value="Genomic_DNA"/>
</dbReference>
<dbReference type="GO" id="GO:0006565">
    <property type="term" value="P:L-serine catabolic process"/>
    <property type="evidence" value="ECO:0007669"/>
    <property type="project" value="TreeGrafter"/>
</dbReference>
<dbReference type="GO" id="GO:0003941">
    <property type="term" value="F:L-serine ammonia-lyase activity"/>
    <property type="evidence" value="ECO:0007669"/>
    <property type="project" value="TreeGrafter"/>
</dbReference>
<evidence type="ECO:0000256" key="2">
    <source>
        <dbReference type="ARBA" id="ARBA00022898"/>
    </source>
</evidence>
<dbReference type="Pfam" id="PF00291">
    <property type="entry name" value="PALP"/>
    <property type="match status" value="1"/>
</dbReference>
<dbReference type="OrthoDB" id="9778118at2"/>
<dbReference type="RefSeq" id="WP_133869351.1">
    <property type="nucleotide sequence ID" value="NZ_SOAU01000001.1"/>
</dbReference>
<reference evidence="5 6" key="1">
    <citation type="submission" date="2019-03" db="EMBL/GenBank/DDBJ databases">
        <title>Sequencing the genomes of 1000 actinobacteria strains.</title>
        <authorList>
            <person name="Klenk H.-P."/>
        </authorList>
    </citation>
    <scope>NUCLEOTIDE SEQUENCE [LARGE SCALE GENOMIC DNA]</scope>
    <source>
        <strain evidence="5 6">DSM 18936</strain>
    </source>
</reference>
<evidence type="ECO:0000256" key="1">
    <source>
        <dbReference type="ARBA" id="ARBA00001933"/>
    </source>
</evidence>
<proteinExistence type="predicted"/>
<feature type="domain" description="Tryptophan synthase beta chain-like PALP" evidence="4">
    <location>
        <begin position="92"/>
        <end position="405"/>
    </location>
</feature>
<dbReference type="PANTHER" id="PTHR48078">
    <property type="entry name" value="THREONINE DEHYDRATASE, MITOCHONDRIAL-RELATED"/>
    <property type="match status" value="1"/>
</dbReference>
<keyword evidence="6" id="KW-1185">Reference proteome</keyword>
<dbReference type="GO" id="GO:0006567">
    <property type="term" value="P:L-threonine catabolic process"/>
    <property type="evidence" value="ECO:0007669"/>
    <property type="project" value="TreeGrafter"/>
</dbReference>
<accession>A0A4R7I0H9</accession>
<gene>
    <name evidence="5" type="ORF">BDK89_2638</name>
</gene>
<dbReference type="GO" id="GO:0009097">
    <property type="term" value="P:isoleucine biosynthetic process"/>
    <property type="evidence" value="ECO:0007669"/>
    <property type="project" value="TreeGrafter"/>
</dbReference>
<organism evidence="5 6">
    <name type="scientific">Ilumatobacter fluminis</name>
    <dbReference type="NCBI Taxonomy" id="467091"/>
    <lineage>
        <taxon>Bacteria</taxon>
        <taxon>Bacillati</taxon>
        <taxon>Actinomycetota</taxon>
        <taxon>Acidimicrobiia</taxon>
        <taxon>Acidimicrobiales</taxon>
        <taxon>Ilumatobacteraceae</taxon>
        <taxon>Ilumatobacter</taxon>
    </lineage>
</organism>